<evidence type="ECO:0008006" key="3">
    <source>
        <dbReference type="Google" id="ProtNLM"/>
    </source>
</evidence>
<dbReference type="EMBL" id="CP067134">
    <property type="protein sequence ID" value="WCR12279.1"/>
    <property type="molecule type" value="Genomic_DNA"/>
</dbReference>
<dbReference type="SUPFAM" id="SSF46785">
    <property type="entry name" value="Winged helix' DNA-binding domain"/>
    <property type="match status" value="1"/>
</dbReference>
<reference evidence="1 2" key="1">
    <citation type="submission" date="2021-01" db="EMBL/GenBank/DDBJ databases">
        <title>Biogeographic distribution of Paracoccus.</title>
        <authorList>
            <person name="Hollensteiner J."/>
            <person name="Leineberger J."/>
            <person name="Brinkhoff T."/>
            <person name="Daniel R."/>
        </authorList>
    </citation>
    <scope>NUCLEOTIDE SEQUENCE [LARGE SCALE GENOMIC DNA]</scope>
    <source>
        <strain evidence="1 2">LMG25392</strain>
    </source>
</reference>
<dbReference type="Gene3D" id="1.10.10.10">
    <property type="entry name" value="Winged helix-like DNA-binding domain superfamily/Winged helix DNA-binding domain"/>
    <property type="match status" value="1"/>
</dbReference>
<dbReference type="InterPro" id="IPR036388">
    <property type="entry name" value="WH-like_DNA-bd_sf"/>
</dbReference>
<evidence type="ECO:0000313" key="1">
    <source>
        <dbReference type="EMBL" id="WCR12279.1"/>
    </source>
</evidence>
<evidence type="ECO:0000313" key="2">
    <source>
        <dbReference type="Proteomes" id="UP001218412"/>
    </source>
</evidence>
<sequence>MTEKGRDLMPAIIALTEWGDKWVSPGPVEFMHKECGGHVRLCLCCTKCNGPVAVEQVEAAKVDQAT</sequence>
<gene>
    <name evidence="1" type="ORF">JHW45_08190</name>
</gene>
<accession>A0ABY7SZC5</accession>
<name>A0ABY7SZC5_9RHOB</name>
<dbReference type="InterPro" id="IPR036390">
    <property type="entry name" value="WH_DNA-bd_sf"/>
</dbReference>
<keyword evidence="2" id="KW-1185">Reference proteome</keyword>
<dbReference type="Proteomes" id="UP001218412">
    <property type="component" value="Chromosome"/>
</dbReference>
<organism evidence="1 2">
    <name type="scientific">Paracoccus stylophorae</name>
    <dbReference type="NCBI Taxonomy" id="659350"/>
    <lineage>
        <taxon>Bacteria</taxon>
        <taxon>Pseudomonadati</taxon>
        <taxon>Pseudomonadota</taxon>
        <taxon>Alphaproteobacteria</taxon>
        <taxon>Rhodobacterales</taxon>
        <taxon>Paracoccaceae</taxon>
        <taxon>Paracoccus</taxon>
    </lineage>
</organism>
<proteinExistence type="predicted"/>
<protein>
    <recommendedName>
        <fullName evidence="3">Transcriptional regulator</fullName>
    </recommendedName>
</protein>